<dbReference type="AlphaFoldDB" id="A0A645JAS6"/>
<evidence type="ECO:0000313" key="1">
    <source>
        <dbReference type="EMBL" id="MPN60526.1"/>
    </source>
</evidence>
<reference evidence="1" key="1">
    <citation type="submission" date="2019-08" db="EMBL/GenBank/DDBJ databases">
        <authorList>
            <person name="Kucharzyk K."/>
            <person name="Murdoch R.W."/>
            <person name="Higgins S."/>
            <person name="Loffler F."/>
        </authorList>
    </citation>
    <scope>NUCLEOTIDE SEQUENCE</scope>
</reference>
<name>A0A645JAS6_9ZZZZ</name>
<protein>
    <submittedName>
        <fullName evidence="1">Uncharacterized protein</fullName>
    </submittedName>
</protein>
<accession>A0A645JAS6</accession>
<gene>
    <name evidence="1" type="ORF">SDC9_208254</name>
</gene>
<proteinExistence type="predicted"/>
<sequence>MLYSNCEKSLSGMFLVDIFINPPVASAGFSALPVLYTSRLSIILLGTASNENAFMSVSLLGVEALFSHTLL</sequence>
<comment type="caution">
    <text evidence="1">The sequence shown here is derived from an EMBL/GenBank/DDBJ whole genome shotgun (WGS) entry which is preliminary data.</text>
</comment>
<dbReference type="EMBL" id="VSSQ01135905">
    <property type="protein sequence ID" value="MPN60526.1"/>
    <property type="molecule type" value="Genomic_DNA"/>
</dbReference>
<organism evidence="1">
    <name type="scientific">bioreactor metagenome</name>
    <dbReference type="NCBI Taxonomy" id="1076179"/>
    <lineage>
        <taxon>unclassified sequences</taxon>
        <taxon>metagenomes</taxon>
        <taxon>ecological metagenomes</taxon>
    </lineage>
</organism>